<dbReference type="RefSeq" id="WP_078672730.1">
    <property type="nucleotide sequence ID" value="NZ_FUWZ01000006.1"/>
</dbReference>
<dbReference type="STRING" id="634771.SAMN04488128_106388"/>
<evidence type="ECO:0000313" key="4">
    <source>
        <dbReference type="Proteomes" id="UP000190367"/>
    </source>
</evidence>
<dbReference type="PROSITE" id="PS51257">
    <property type="entry name" value="PROKAR_LIPOPROTEIN"/>
    <property type="match status" value="1"/>
</dbReference>
<sequence>MTKIAPFMVVALALAVAITSCQKQPESATLQKLDNKKSQVAVNGVANGTYMLNVVYFVPSDLDTVPGYRERLNGVFLYMQQFTTKWMNQWGYAGRTMGLQTDSAGRLKISLVRGQLGKSSYPYEGGSGAVMSEVNAYFAAHPAEKKSDHIMVIIPTYSYGANGDPSGGPFYGIGRWCFALDYTGLDTINLGKPDDKFSTKWIGGMAHEMGHGINLPHNGGAQSQNIQYGTTLMGYGNGTLGKAPTYFSPADVAILANGQVFSPVTRSDWYTDPGCQVTRVYAEYNSGSASIIVSGKFSATKAVKDIAYYNRNTGNDNGGYNSVTFASKPIGTDSFRISMPVSDFRDKGNTNYEFTIRLCHENGSITSYVASYSFVNDVPVVTFGDKVVYDKTGWTVAAFSSEETAAENGAAANIIDGSGSSFWHSRWSSAATSYPHTITIDMGQTLDVNRFTFKQRNSRMVKDIQILSSNNNSTWTPIGNFTLAATSNPQHIVLPSTKNFRYFKLNMTSSYDGEQFAAMCEVGTYKD</sequence>
<feature type="domain" description="F5/8 type C" evidence="2">
    <location>
        <begin position="376"/>
        <end position="524"/>
    </location>
</feature>
<accession>A0A1T4TV91</accession>
<dbReference type="SUPFAM" id="SSF55486">
    <property type="entry name" value="Metalloproteases ('zincins'), catalytic domain"/>
    <property type="match status" value="1"/>
</dbReference>
<keyword evidence="1" id="KW-0732">Signal</keyword>
<dbReference type="Gene3D" id="2.60.120.260">
    <property type="entry name" value="Galactose-binding domain-like"/>
    <property type="match status" value="1"/>
</dbReference>
<dbReference type="EMBL" id="FUWZ01000006">
    <property type="protein sequence ID" value="SKA44395.1"/>
    <property type="molecule type" value="Genomic_DNA"/>
</dbReference>
<proteinExistence type="predicted"/>
<dbReference type="PROSITE" id="PS50022">
    <property type="entry name" value="FA58C_3"/>
    <property type="match status" value="1"/>
</dbReference>
<dbReference type="AlphaFoldDB" id="A0A1T4TV91"/>
<organism evidence="3 4">
    <name type="scientific">Chitinophaga eiseniae</name>
    <dbReference type="NCBI Taxonomy" id="634771"/>
    <lineage>
        <taxon>Bacteria</taxon>
        <taxon>Pseudomonadati</taxon>
        <taxon>Bacteroidota</taxon>
        <taxon>Chitinophagia</taxon>
        <taxon>Chitinophagales</taxon>
        <taxon>Chitinophagaceae</taxon>
        <taxon>Chitinophaga</taxon>
    </lineage>
</organism>
<feature type="signal peptide" evidence="1">
    <location>
        <begin position="1"/>
        <end position="23"/>
    </location>
</feature>
<evidence type="ECO:0000313" key="3">
    <source>
        <dbReference type="EMBL" id="SKA44395.1"/>
    </source>
</evidence>
<evidence type="ECO:0000259" key="2">
    <source>
        <dbReference type="PROSITE" id="PS50022"/>
    </source>
</evidence>
<dbReference type="InterPro" id="IPR000421">
    <property type="entry name" value="FA58C"/>
</dbReference>
<name>A0A1T4TV91_9BACT</name>
<gene>
    <name evidence="3" type="ORF">SAMN04488128_106388</name>
</gene>
<feature type="chain" id="PRO_5013160002" evidence="1">
    <location>
        <begin position="24"/>
        <end position="527"/>
    </location>
</feature>
<dbReference type="Proteomes" id="UP000190367">
    <property type="component" value="Unassembled WGS sequence"/>
</dbReference>
<dbReference type="Pfam" id="PF00754">
    <property type="entry name" value="F5_F8_type_C"/>
    <property type="match status" value="1"/>
</dbReference>
<dbReference type="SUPFAM" id="SSF49785">
    <property type="entry name" value="Galactose-binding domain-like"/>
    <property type="match status" value="1"/>
</dbReference>
<dbReference type="OrthoDB" id="3965347at2"/>
<keyword evidence="4" id="KW-1185">Reference proteome</keyword>
<protein>
    <submittedName>
        <fullName evidence="3">F5/8 type C domain-containing protein</fullName>
    </submittedName>
</protein>
<evidence type="ECO:0000256" key="1">
    <source>
        <dbReference type="SAM" id="SignalP"/>
    </source>
</evidence>
<reference evidence="4" key="1">
    <citation type="submission" date="2017-02" db="EMBL/GenBank/DDBJ databases">
        <authorList>
            <person name="Varghese N."/>
            <person name="Submissions S."/>
        </authorList>
    </citation>
    <scope>NUCLEOTIDE SEQUENCE [LARGE SCALE GENOMIC DNA]</scope>
    <source>
        <strain evidence="4">DSM 22224</strain>
    </source>
</reference>
<dbReference type="InterPro" id="IPR008979">
    <property type="entry name" value="Galactose-bd-like_sf"/>
</dbReference>